<dbReference type="Proteomes" id="UP001144396">
    <property type="component" value="Unassembled WGS sequence"/>
</dbReference>
<dbReference type="EMBL" id="BSDP01000001">
    <property type="protein sequence ID" value="GLI27792.1"/>
    <property type="molecule type" value="Genomic_DNA"/>
</dbReference>
<dbReference type="CDD" id="cd01285">
    <property type="entry name" value="nucleoside_deaminase"/>
    <property type="match status" value="1"/>
</dbReference>
<sequence>MTTDATGPAGPAAGASGGFDEHLDDGLDDADLDRLRHAIRLAASARERGDHPFGAIVVAPDGEVVEGRNSVVTRRDPTGHAETNVVRRAASVLGAERLAASTLFTSTEPCAMCSGAIYWSGIRRIVYALSERALREIVVAQEGVPTLALPCREVFARGGRPVEVAGPAGLPEAAAVHEGFWG</sequence>
<dbReference type="AlphaFoldDB" id="A0A9W6CWF1"/>
<evidence type="ECO:0000256" key="2">
    <source>
        <dbReference type="ARBA" id="ARBA00022833"/>
    </source>
</evidence>
<dbReference type="GO" id="GO:0052717">
    <property type="term" value="F:tRNA-specific adenosine-34 deaminase activity"/>
    <property type="evidence" value="ECO:0007669"/>
    <property type="project" value="TreeGrafter"/>
</dbReference>
<evidence type="ECO:0000313" key="6">
    <source>
        <dbReference type="Proteomes" id="UP001144396"/>
    </source>
</evidence>
<dbReference type="SUPFAM" id="SSF53927">
    <property type="entry name" value="Cytidine deaminase-like"/>
    <property type="match status" value="1"/>
</dbReference>
<dbReference type="PROSITE" id="PS51747">
    <property type="entry name" value="CYT_DCMP_DEAMINASES_2"/>
    <property type="match status" value="1"/>
</dbReference>
<evidence type="ECO:0000256" key="3">
    <source>
        <dbReference type="SAM" id="MobiDB-lite"/>
    </source>
</evidence>
<dbReference type="GO" id="GO:0008270">
    <property type="term" value="F:zinc ion binding"/>
    <property type="evidence" value="ECO:0007669"/>
    <property type="project" value="InterPro"/>
</dbReference>
<keyword evidence="6" id="KW-1185">Reference proteome</keyword>
<dbReference type="Gene3D" id="3.40.140.10">
    <property type="entry name" value="Cytidine Deaminase, domain 2"/>
    <property type="match status" value="1"/>
</dbReference>
<dbReference type="FunFam" id="3.40.140.10:FF:000051">
    <property type="entry name" value="Nucleoside deaminase"/>
    <property type="match status" value="1"/>
</dbReference>
<dbReference type="PANTHER" id="PTHR11079:SF202">
    <property type="entry name" value="TRNA-SPECIFIC ADENOSINE DEAMINASE"/>
    <property type="match status" value="1"/>
</dbReference>
<protein>
    <submittedName>
        <fullName evidence="5">tRNA-specific adenosine deaminase</fullName>
    </submittedName>
</protein>
<feature type="region of interest" description="Disordered" evidence="3">
    <location>
        <begin position="1"/>
        <end position="22"/>
    </location>
</feature>
<dbReference type="GO" id="GO:0002100">
    <property type="term" value="P:tRNA wobble adenosine to inosine editing"/>
    <property type="evidence" value="ECO:0007669"/>
    <property type="project" value="TreeGrafter"/>
</dbReference>
<evidence type="ECO:0000259" key="4">
    <source>
        <dbReference type="PROSITE" id="PS51747"/>
    </source>
</evidence>
<dbReference type="InterPro" id="IPR016193">
    <property type="entry name" value="Cytidine_deaminase-like"/>
</dbReference>
<gene>
    <name evidence="5" type="ORF">ARHIZOSPH14_20340</name>
</gene>
<dbReference type="RefSeq" id="WP_281884623.1">
    <property type="nucleotide sequence ID" value="NZ_BSDP01000001.1"/>
</dbReference>
<keyword evidence="1" id="KW-0479">Metal-binding</keyword>
<feature type="domain" description="CMP/dCMP-type deaminase" evidence="4">
    <location>
        <begin position="29"/>
        <end position="141"/>
    </location>
</feature>
<keyword evidence="2" id="KW-0862">Zinc</keyword>
<evidence type="ECO:0000313" key="5">
    <source>
        <dbReference type="EMBL" id="GLI27792.1"/>
    </source>
</evidence>
<comment type="caution">
    <text evidence="5">The sequence shown here is derived from an EMBL/GenBank/DDBJ whole genome shotgun (WGS) entry which is preliminary data.</text>
</comment>
<dbReference type="InterPro" id="IPR016192">
    <property type="entry name" value="APOBEC/CMP_deaminase_Zn-bd"/>
</dbReference>
<evidence type="ECO:0000256" key="1">
    <source>
        <dbReference type="ARBA" id="ARBA00022723"/>
    </source>
</evidence>
<dbReference type="PROSITE" id="PS00903">
    <property type="entry name" value="CYT_DCMP_DEAMINASES_1"/>
    <property type="match status" value="1"/>
</dbReference>
<name>A0A9W6CWF1_9MICO</name>
<proteinExistence type="predicted"/>
<feature type="compositionally biased region" description="Low complexity" evidence="3">
    <location>
        <begin position="1"/>
        <end position="14"/>
    </location>
</feature>
<organism evidence="5 6">
    <name type="scientific">Agromyces rhizosphaerae</name>
    <dbReference type="NCBI Taxonomy" id="88374"/>
    <lineage>
        <taxon>Bacteria</taxon>
        <taxon>Bacillati</taxon>
        <taxon>Actinomycetota</taxon>
        <taxon>Actinomycetes</taxon>
        <taxon>Micrococcales</taxon>
        <taxon>Microbacteriaceae</taxon>
        <taxon>Agromyces</taxon>
    </lineage>
</organism>
<dbReference type="InterPro" id="IPR002125">
    <property type="entry name" value="CMP_dCMP_dom"/>
</dbReference>
<dbReference type="Pfam" id="PF00383">
    <property type="entry name" value="dCMP_cyt_deam_1"/>
    <property type="match status" value="1"/>
</dbReference>
<reference evidence="5" key="1">
    <citation type="submission" date="2022-12" db="EMBL/GenBank/DDBJ databases">
        <title>Reference genome sequencing for broad-spectrum identification of bacterial and archaeal isolates by mass spectrometry.</title>
        <authorList>
            <person name="Sekiguchi Y."/>
            <person name="Tourlousse D.M."/>
        </authorList>
    </citation>
    <scope>NUCLEOTIDE SEQUENCE</scope>
    <source>
        <strain evidence="5">14</strain>
    </source>
</reference>
<dbReference type="PANTHER" id="PTHR11079">
    <property type="entry name" value="CYTOSINE DEAMINASE FAMILY MEMBER"/>
    <property type="match status" value="1"/>
</dbReference>
<accession>A0A9W6CWF1</accession>